<keyword evidence="3" id="KW-1185">Reference proteome</keyword>
<dbReference type="Gene3D" id="1.20.1070.10">
    <property type="entry name" value="Rhodopsin 7-helix transmembrane proteins"/>
    <property type="match status" value="1"/>
</dbReference>
<feature type="transmembrane region" description="Helical" evidence="1">
    <location>
        <begin position="70"/>
        <end position="93"/>
    </location>
</feature>
<accession>A0AA40G9K5</accession>
<gene>
    <name evidence="2" type="ORF">K0M31_011476</name>
</gene>
<evidence type="ECO:0000313" key="3">
    <source>
        <dbReference type="Proteomes" id="UP001177670"/>
    </source>
</evidence>
<feature type="transmembrane region" description="Helical" evidence="1">
    <location>
        <begin position="43"/>
        <end position="64"/>
    </location>
</feature>
<dbReference type="Proteomes" id="UP001177670">
    <property type="component" value="Unassembled WGS sequence"/>
</dbReference>
<keyword evidence="1" id="KW-0472">Membrane</keyword>
<organism evidence="2 3">
    <name type="scientific">Melipona bicolor</name>
    <dbReference type="NCBI Taxonomy" id="60889"/>
    <lineage>
        <taxon>Eukaryota</taxon>
        <taxon>Metazoa</taxon>
        <taxon>Ecdysozoa</taxon>
        <taxon>Arthropoda</taxon>
        <taxon>Hexapoda</taxon>
        <taxon>Insecta</taxon>
        <taxon>Pterygota</taxon>
        <taxon>Neoptera</taxon>
        <taxon>Endopterygota</taxon>
        <taxon>Hymenoptera</taxon>
        <taxon>Apocrita</taxon>
        <taxon>Aculeata</taxon>
        <taxon>Apoidea</taxon>
        <taxon>Anthophila</taxon>
        <taxon>Apidae</taxon>
        <taxon>Melipona</taxon>
    </lineage>
</organism>
<protein>
    <submittedName>
        <fullName evidence="2">Uncharacterized protein</fullName>
    </submittedName>
</protein>
<evidence type="ECO:0000256" key="1">
    <source>
        <dbReference type="SAM" id="Phobius"/>
    </source>
</evidence>
<comment type="caution">
    <text evidence="2">The sequence shown here is derived from an EMBL/GenBank/DDBJ whole genome shotgun (WGS) entry which is preliminary data.</text>
</comment>
<sequence length="250" mass="27620">MVPWAFGVPLVLVSALGLILNGYVLLVVLGLGKQTQQQQTANTLLLIHLGAVEAAVCLILLIFTTGSWPIAGTWCVLHGFLLTLLHPVALWTVTGLNCDRLHRETMQQSKHNQYLICDCSSTRRSHRVGSPLLLHIPYDRKMKFDPLASVTFNDPYVAQSWQAFQREMSIAIAGIQLPISLWPSTDARSSIQSGTLRHTTVPSLLLISKIPEGARKGQRSPSNYVVEACKCHDISFIDNEHGTGRFIAPF</sequence>
<name>A0AA40G9K5_9HYME</name>
<keyword evidence="1" id="KW-0812">Transmembrane</keyword>
<keyword evidence="1" id="KW-1133">Transmembrane helix</keyword>
<dbReference type="SUPFAM" id="SSF81321">
    <property type="entry name" value="Family A G protein-coupled receptor-like"/>
    <property type="match status" value="1"/>
</dbReference>
<dbReference type="EMBL" id="JAHYIQ010000003">
    <property type="protein sequence ID" value="KAK1133683.1"/>
    <property type="molecule type" value="Genomic_DNA"/>
</dbReference>
<reference evidence="2" key="1">
    <citation type="submission" date="2021-10" db="EMBL/GenBank/DDBJ databases">
        <title>Melipona bicolor Genome sequencing and assembly.</title>
        <authorList>
            <person name="Araujo N.S."/>
            <person name="Arias M.C."/>
        </authorList>
    </citation>
    <scope>NUCLEOTIDE SEQUENCE</scope>
    <source>
        <strain evidence="2">USP_2M_L1-L4_2017</strain>
        <tissue evidence="2">Whole body</tissue>
    </source>
</reference>
<proteinExistence type="predicted"/>
<dbReference type="AlphaFoldDB" id="A0AA40G9K5"/>
<feature type="transmembrane region" description="Helical" evidence="1">
    <location>
        <begin position="6"/>
        <end position="31"/>
    </location>
</feature>
<evidence type="ECO:0000313" key="2">
    <source>
        <dbReference type="EMBL" id="KAK1133683.1"/>
    </source>
</evidence>